<dbReference type="GO" id="GO:0006355">
    <property type="term" value="P:regulation of DNA-templated transcription"/>
    <property type="evidence" value="ECO:0007669"/>
    <property type="project" value="UniProtKB-UniRule"/>
</dbReference>
<dbReference type="GO" id="GO:0008270">
    <property type="term" value="F:zinc ion binding"/>
    <property type="evidence" value="ECO:0007669"/>
    <property type="project" value="UniProtKB-UniRule"/>
</dbReference>
<comment type="caution">
    <text evidence="2">The sequence shown here is derived from an EMBL/GenBank/DDBJ whole genome shotgun (WGS) entry which is preliminary data.</text>
</comment>
<sequence>MRSTQLSESFNGSLRGYLKSDLDIVQFFKHFERSVDDKRTNENKSNFDMTQSIPIFKVKLPLLIHAREVYTPNDI</sequence>
<keyword evidence="1" id="KW-0479">Metal-binding</keyword>
<dbReference type="Proteomes" id="UP001371456">
    <property type="component" value="Unassembled WGS sequence"/>
</dbReference>
<evidence type="ECO:0000313" key="3">
    <source>
        <dbReference type="Proteomes" id="UP001371456"/>
    </source>
</evidence>
<evidence type="ECO:0000313" key="2">
    <source>
        <dbReference type="EMBL" id="KAK6785972.1"/>
    </source>
</evidence>
<keyword evidence="1" id="KW-0862">Zinc</keyword>
<keyword evidence="1" id="KW-0539">Nucleus</keyword>
<keyword evidence="1" id="KW-0863">Zinc-finger</keyword>
<dbReference type="GO" id="GO:0005634">
    <property type="term" value="C:nucleus"/>
    <property type="evidence" value="ECO:0007669"/>
    <property type="project" value="UniProtKB-SubCell"/>
</dbReference>
<dbReference type="InterPro" id="IPR031052">
    <property type="entry name" value="FHY3/FAR1"/>
</dbReference>
<keyword evidence="3" id="KW-1185">Reference proteome</keyword>
<dbReference type="AlphaFoldDB" id="A0AAN8TIQ0"/>
<gene>
    <name evidence="2" type="ORF">RDI58_014497</name>
</gene>
<organism evidence="2 3">
    <name type="scientific">Solanum bulbocastanum</name>
    <name type="common">Wild potato</name>
    <dbReference type="NCBI Taxonomy" id="147425"/>
    <lineage>
        <taxon>Eukaryota</taxon>
        <taxon>Viridiplantae</taxon>
        <taxon>Streptophyta</taxon>
        <taxon>Embryophyta</taxon>
        <taxon>Tracheophyta</taxon>
        <taxon>Spermatophyta</taxon>
        <taxon>Magnoliopsida</taxon>
        <taxon>eudicotyledons</taxon>
        <taxon>Gunneridae</taxon>
        <taxon>Pentapetalae</taxon>
        <taxon>asterids</taxon>
        <taxon>lamiids</taxon>
        <taxon>Solanales</taxon>
        <taxon>Solanaceae</taxon>
        <taxon>Solanoideae</taxon>
        <taxon>Solaneae</taxon>
        <taxon>Solanum</taxon>
    </lineage>
</organism>
<dbReference type="EMBL" id="JBANQN010000006">
    <property type="protein sequence ID" value="KAK6785972.1"/>
    <property type="molecule type" value="Genomic_DNA"/>
</dbReference>
<dbReference type="PANTHER" id="PTHR31669:SF299">
    <property type="entry name" value="PROTEIN FAR1-RELATED SEQUENCE"/>
    <property type="match status" value="1"/>
</dbReference>
<accession>A0AAN8TIQ0</accession>
<evidence type="ECO:0000256" key="1">
    <source>
        <dbReference type="RuleBase" id="RU367018"/>
    </source>
</evidence>
<name>A0AAN8TIQ0_SOLBU</name>
<comment type="subcellular location">
    <subcellularLocation>
        <location evidence="1">Nucleus</location>
    </subcellularLocation>
</comment>
<comment type="function">
    <text evidence="1">Putative transcription activator involved in regulating light control of development.</text>
</comment>
<proteinExistence type="inferred from homology"/>
<protein>
    <recommendedName>
        <fullName evidence="1">Protein FAR1-RELATED SEQUENCE</fullName>
    </recommendedName>
</protein>
<comment type="similarity">
    <text evidence="1">Belongs to the FHY3/FAR1 family.</text>
</comment>
<reference evidence="2 3" key="1">
    <citation type="submission" date="2024-02" db="EMBL/GenBank/DDBJ databases">
        <title>de novo genome assembly of Solanum bulbocastanum strain 11H21.</title>
        <authorList>
            <person name="Hosaka A.J."/>
        </authorList>
    </citation>
    <scope>NUCLEOTIDE SEQUENCE [LARGE SCALE GENOMIC DNA]</scope>
    <source>
        <tissue evidence="2">Young leaves</tissue>
    </source>
</reference>
<dbReference type="PANTHER" id="PTHR31669">
    <property type="entry name" value="PROTEIN FAR1-RELATED SEQUENCE 10-RELATED"/>
    <property type="match status" value="1"/>
</dbReference>